<feature type="transmembrane region" description="Helical" evidence="1">
    <location>
        <begin position="166"/>
        <end position="196"/>
    </location>
</feature>
<protein>
    <submittedName>
        <fullName evidence="2">DUF2189 domain-containing protein</fullName>
    </submittedName>
</protein>
<dbReference type="InterPro" id="IPR018692">
    <property type="entry name" value="DUF2189"/>
</dbReference>
<feature type="transmembrane region" description="Helical" evidence="1">
    <location>
        <begin position="44"/>
        <end position="64"/>
    </location>
</feature>
<dbReference type="AlphaFoldDB" id="A0A433XE30"/>
<organism evidence="2 3">
    <name type="scientific">Arsenicitalea aurantiaca</name>
    <dbReference type="NCBI Taxonomy" id="1783274"/>
    <lineage>
        <taxon>Bacteria</taxon>
        <taxon>Pseudomonadati</taxon>
        <taxon>Pseudomonadota</taxon>
        <taxon>Alphaproteobacteria</taxon>
        <taxon>Hyphomicrobiales</taxon>
        <taxon>Devosiaceae</taxon>
        <taxon>Arsenicitalea</taxon>
    </lineage>
</organism>
<feature type="transmembrane region" description="Helical" evidence="1">
    <location>
        <begin position="12"/>
        <end position="32"/>
    </location>
</feature>
<evidence type="ECO:0000313" key="2">
    <source>
        <dbReference type="EMBL" id="RUT32401.1"/>
    </source>
</evidence>
<dbReference type="Proteomes" id="UP000281547">
    <property type="component" value="Unassembled WGS sequence"/>
</dbReference>
<dbReference type="Pfam" id="PF09955">
    <property type="entry name" value="DUF2189"/>
    <property type="match status" value="1"/>
</dbReference>
<keyword evidence="1" id="KW-1133">Transmembrane helix</keyword>
<keyword evidence="3" id="KW-1185">Reference proteome</keyword>
<name>A0A433XE30_9HYPH</name>
<keyword evidence="1" id="KW-0472">Membrane</keyword>
<comment type="caution">
    <text evidence="2">The sequence shown here is derived from an EMBL/GenBank/DDBJ whole genome shotgun (WGS) entry which is preliminary data.</text>
</comment>
<feature type="transmembrane region" description="Helical" evidence="1">
    <location>
        <begin position="70"/>
        <end position="90"/>
    </location>
</feature>
<reference evidence="2 3" key="1">
    <citation type="journal article" date="2016" name="Int. J. Syst. Evol. Microbiol.">
        <title>Arsenicitalea aurantiaca gen. nov., sp. nov., a new member of the family Hyphomicrobiaceae, isolated from high-arsenic sediment.</title>
        <authorList>
            <person name="Mu Y."/>
            <person name="Zhou L."/>
            <person name="Zeng X.C."/>
            <person name="Liu L."/>
            <person name="Pan Y."/>
            <person name="Chen X."/>
            <person name="Wang J."/>
            <person name="Li S."/>
            <person name="Li W.J."/>
            <person name="Wang Y."/>
        </authorList>
    </citation>
    <scope>NUCLEOTIDE SEQUENCE [LARGE SCALE GENOMIC DNA]</scope>
    <source>
        <strain evidence="2 3">42-50</strain>
    </source>
</reference>
<feature type="transmembrane region" description="Helical" evidence="1">
    <location>
        <begin position="217"/>
        <end position="249"/>
    </location>
</feature>
<dbReference type="OrthoDB" id="9809543at2"/>
<proteinExistence type="predicted"/>
<dbReference type="EMBL" id="RZNJ01000002">
    <property type="protein sequence ID" value="RUT32401.1"/>
    <property type="molecule type" value="Genomic_DNA"/>
</dbReference>
<sequence>MSSAPTAKHAEATASVAIGTLSANAPLGWVAAGWRDFANRPGLSLAYGAAVLAVSAVALVLIILGGWGNVLFPALAAFMIVGPVIAVGLYEKSRLLEMGEKPRLRDMVWVGFRAGQQIFFIGAILALLGVLWMRAAFITYALFFGWRAMPDDFWEVVQVLLLTPVGLAMIATGSVIGALFAALAFAVSAFSIPMLLDRDIDAFTAMGTSTRLAWRNLPAMIAWGAILLLAFIVSVATGLLALVILFPLIGHATWHAYGAVRKVAGDLSGVERRV</sequence>
<gene>
    <name evidence="2" type="ORF">EMQ25_04365</name>
</gene>
<feature type="transmembrane region" description="Helical" evidence="1">
    <location>
        <begin position="118"/>
        <end position="146"/>
    </location>
</feature>
<evidence type="ECO:0000256" key="1">
    <source>
        <dbReference type="SAM" id="Phobius"/>
    </source>
</evidence>
<keyword evidence="1" id="KW-0812">Transmembrane</keyword>
<evidence type="ECO:0000313" key="3">
    <source>
        <dbReference type="Proteomes" id="UP000281547"/>
    </source>
</evidence>
<accession>A0A433XE30</accession>